<dbReference type="InterPro" id="IPR039218">
    <property type="entry name" value="REM_fam"/>
</dbReference>
<evidence type="ECO:0000256" key="3">
    <source>
        <dbReference type="ARBA" id="ARBA00023125"/>
    </source>
</evidence>
<feature type="domain" description="TF-B3" evidence="7">
    <location>
        <begin position="170"/>
        <end position="266"/>
    </location>
</feature>
<evidence type="ECO:0000256" key="5">
    <source>
        <dbReference type="ARBA" id="ARBA00023242"/>
    </source>
</evidence>
<evidence type="ECO:0000256" key="6">
    <source>
        <dbReference type="SAM" id="MobiDB-lite"/>
    </source>
</evidence>
<name>B8ASH0_ORYSI</name>
<dbReference type="Gene3D" id="2.40.330.10">
    <property type="entry name" value="DNA-binding pseudobarrel domain"/>
    <property type="match status" value="3"/>
</dbReference>
<evidence type="ECO:0000259" key="7">
    <source>
        <dbReference type="PROSITE" id="PS50863"/>
    </source>
</evidence>
<dbReference type="CDD" id="cd10017">
    <property type="entry name" value="B3_DNA"/>
    <property type="match status" value="3"/>
</dbReference>
<comment type="subcellular location">
    <subcellularLocation>
        <location evidence="1">Nucleus</location>
    </subcellularLocation>
</comment>
<accession>B8ASH0</accession>
<dbReference type="STRING" id="39946.B8ASH0"/>
<evidence type="ECO:0000256" key="2">
    <source>
        <dbReference type="ARBA" id="ARBA00023015"/>
    </source>
</evidence>
<dbReference type="PANTHER" id="PTHR31674:SF86">
    <property type="entry name" value="B3 DOMAIN-CONTAINING PROTEIN OS04G0347400-RELATED"/>
    <property type="match status" value="1"/>
</dbReference>
<evidence type="ECO:0000313" key="9">
    <source>
        <dbReference type="Proteomes" id="UP000007015"/>
    </source>
</evidence>
<dbReference type="AlphaFoldDB" id="B8ASH0"/>
<dbReference type="HOGENOM" id="CLU_031663_1_0_1"/>
<feature type="compositionally biased region" description="Basic and acidic residues" evidence="6">
    <location>
        <begin position="7"/>
        <end position="17"/>
    </location>
</feature>
<keyword evidence="4" id="KW-0804">Transcription</keyword>
<dbReference type="Gramene" id="BGIOSGA015307-TA">
    <property type="protein sequence ID" value="BGIOSGA015307-PA"/>
    <property type="gene ID" value="BGIOSGA015307"/>
</dbReference>
<reference evidence="8 9" key="1">
    <citation type="journal article" date="2005" name="PLoS Biol.">
        <title>The genomes of Oryza sativa: a history of duplications.</title>
        <authorList>
            <person name="Yu J."/>
            <person name="Wang J."/>
            <person name="Lin W."/>
            <person name="Li S."/>
            <person name="Li H."/>
            <person name="Zhou J."/>
            <person name="Ni P."/>
            <person name="Dong W."/>
            <person name="Hu S."/>
            <person name="Zeng C."/>
            <person name="Zhang J."/>
            <person name="Zhang Y."/>
            <person name="Li R."/>
            <person name="Xu Z."/>
            <person name="Li S."/>
            <person name="Li X."/>
            <person name="Zheng H."/>
            <person name="Cong L."/>
            <person name="Lin L."/>
            <person name="Yin J."/>
            <person name="Geng J."/>
            <person name="Li G."/>
            <person name="Shi J."/>
            <person name="Liu J."/>
            <person name="Lv H."/>
            <person name="Li J."/>
            <person name="Wang J."/>
            <person name="Deng Y."/>
            <person name="Ran L."/>
            <person name="Shi X."/>
            <person name="Wang X."/>
            <person name="Wu Q."/>
            <person name="Li C."/>
            <person name="Ren X."/>
            <person name="Wang J."/>
            <person name="Wang X."/>
            <person name="Li D."/>
            <person name="Liu D."/>
            <person name="Zhang X."/>
            <person name="Ji Z."/>
            <person name="Zhao W."/>
            <person name="Sun Y."/>
            <person name="Zhang Z."/>
            <person name="Bao J."/>
            <person name="Han Y."/>
            <person name="Dong L."/>
            <person name="Ji J."/>
            <person name="Chen P."/>
            <person name="Wu S."/>
            <person name="Liu J."/>
            <person name="Xiao Y."/>
            <person name="Bu D."/>
            <person name="Tan J."/>
            <person name="Yang L."/>
            <person name="Ye C."/>
            <person name="Zhang J."/>
            <person name="Xu J."/>
            <person name="Zhou Y."/>
            <person name="Yu Y."/>
            <person name="Zhang B."/>
            <person name="Zhuang S."/>
            <person name="Wei H."/>
            <person name="Liu B."/>
            <person name="Lei M."/>
            <person name="Yu H."/>
            <person name="Li Y."/>
            <person name="Xu H."/>
            <person name="Wei S."/>
            <person name="He X."/>
            <person name="Fang L."/>
            <person name="Zhang Z."/>
            <person name="Zhang Y."/>
            <person name="Huang X."/>
            <person name="Su Z."/>
            <person name="Tong W."/>
            <person name="Li J."/>
            <person name="Tong Z."/>
            <person name="Li S."/>
            <person name="Ye J."/>
            <person name="Wang L."/>
            <person name="Fang L."/>
            <person name="Lei T."/>
            <person name="Chen C."/>
            <person name="Chen H."/>
            <person name="Xu Z."/>
            <person name="Li H."/>
            <person name="Huang H."/>
            <person name="Zhang F."/>
            <person name="Xu H."/>
            <person name="Li N."/>
            <person name="Zhao C."/>
            <person name="Li S."/>
            <person name="Dong L."/>
            <person name="Huang Y."/>
            <person name="Li L."/>
            <person name="Xi Y."/>
            <person name="Qi Q."/>
            <person name="Li W."/>
            <person name="Zhang B."/>
            <person name="Hu W."/>
            <person name="Zhang Y."/>
            <person name="Tian X."/>
            <person name="Jiao Y."/>
            <person name="Liang X."/>
            <person name="Jin J."/>
            <person name="Gao L."/>
            <person name="Zheng W."/>
            <person name="Hao B."/>
            <person name="Liu S."/>
            <person name="Wang W."/>
            <person name="Yuan L."/>
            <person name="Cao M."/>
            <person name="McDermott J."/>
            <person name="Samudrala R."/>
            <person name="Wang J."/>
            <person name="Wong G.K."/>
            <person name="Yang H."/>
        </authorList>
    </citation>
    <scope>NUCLEOTIDE SEQUENCE [LARGE SCALE GENOMIC DNA]</scope>
    <source>
        <strain evidence="9">cv. 93-11</strain>
    </source>
</reference>
<dbReference type="GO" id="GO:0005634">
    <property type="term" value="C:nucleus"/>
    <property type="evidence" value="ECO:0007669"/>
    <property type="project" value="UniProtKB-SubCell"/>
</dbReference>
<dbReference type="SUPFAM" id="SSF101936">
    <property type="entry name" value="DNA-binding pseudobarrel domain"/>
    <property type="match status" value="3"/>
</dbReference>
<evidence type="ECO:0000256" key="1">
    <source>
        <dbReference type="ARBA" id="ARBA00004123"/>
    </source>
</evidence>
<protein>
    <recommendedName>
        <fullName evidence="7">TF-B3 domain-containing protein</fullName>
    </recommendedName>
</protein>
<keyword evidence="5" id="KW-0539">Nucleus</keyword>
<feature type="domain" description="TF-B3" evidence="7">
    <location>
        <begin position="91"/>
        <end position="148"/>
    </location>
</feature>
<dbReference type="SMART" id="SM01019">
    <property type="entry name" value="B3"/>
    <property type="match status" value="3"/>
</dbReference>
<gene>
    <name evidence="8" type="ORF">OsI_15430</name>
</gene>
<dbReference type="GO" id="GO:0003677">
    <property type="term" value="F:DNA binding"/>
    <property type="evidence" value="ECO:0007669"/>
    <property type="project" value="UniProtKB-KW"/>
</dbReference>
<feature type="region of interest" description="Disordered" evidence="6">
    <location>
        <begin position="282"/>
        <end position="339"/>
    </location>
</feature>
<proteinExistence type="predicted"/>
<dbReference type="Pfam" id="PF02362">
    <property type="entry name" value="B3"/>
    <property type="match status" value="3"/>
</dbReference>
<dbReference type="EMBL" id="CM000129">
    <property type="protein sequence ID" value="EEC77050.1"/>
    <property type="molecule type" value="Genomic_DNA"/>
</dbReference>
<feature type="domain" description="TF-B3" evidence="7">
    <location>
        <begin position="350"/>
        <end position="457"/>
    </location>
</feature>
<evidence type="ECO:0000256" key="4">
    <source>
        <dbReference type="ARBA" id="ARBA00023163"/>
    </source>
</evidence>
<sequence>MITPDSSQHHRPAEKAPRVVVSPAAAMGSRGDHGGGGGGRGAARATQLKVLVPSSFRKMRICDELAAQLGVGVGGGGAPRAATARVASPLGKAWDVGVVRDGDGRAFLGRGWAEFAAAHGLGVGWFVVLRHGGGGGGGVLAVEAFDTTCCLRVFGAPPAEAGRATDTSRKPQFLTVLLPGIMDKMRIPDKFVRDYITGENLNSNMAIILSPLGKSWRVELDKDQSGVFLGGGWLQLLSFHGISRGDVVIFRYEGNLVFKISVFGPNGRQKDFKAKGISIHQGTGEQQEAPSFSRRKCNNKKKSRFGEDDGNQQEMPCSRKGSGNKGRTSDRETKRMRKTRSVYEIGPRSWIKKEINEYVLERCILSLARTFCESIGLAEESSITLMMVDTTSTQGDQGGSSSSSRSWEVTGRRYKDACYLLGAGWRRFCEDNGVRSGDVCVFTVLDTTLWRVDIERC</sequence>
<feature type="compositionally biased region" description="Basic residues" evidence="6">
    <location>
        <begin position="293"/>
        <end position="303"/>
    </location>
</feature>
<keyword evidence="2" id="KW-0805">Transcription regulation</keyword>
<evidence type="ECO:0000313" key="8">
    <source>
        <dbReference type="EMBL" id="EEC77050.1"/>
    </source>
</evidence>
<dbReference type="Proteomes" id="UP000007015">
    <property type="component" value="Chromosome 4"/>
</dbReference>
<keyword evidence="9" id="KW-1185">Reference proteome</keyword>
<organism evidence="8 9">
    <name type="scientific">Oryza sativa subsp. indica</name>
    <name type="common">Rice</name>
    <dbReference type="NCBI Taxonomy" id="39946"/>
    <lineage>
        <taxon>Eukaryota</taxon>
        <taxon>Viridiplantae</taxon>
        <taxon>Streptophyta</taxon>
        <taxon>Embryophyta</taxon>
        <taxon>Tracheophyta</taxon>
        <taxon>Spermatophyta</taxon>
        <taxon>Magnoliopsida</taxon>
        <taxon>Liliopsida</taxon>
        <taxon>Poales</taxon>
        <taxon>Poaceae</taxon>
        <taxon>BOP clade</taxon>
        <taxon>Oryzoideae</taxon>
        <taxon>Oryzeae</taxon>
        <taxon>Oryzinae</taxon>
        <taxon>Oryza</taxon>
        <taxon>Oryza sativa</taxon>
    </lineage>
</organism>
<dbReference type="InterPro" id="IPR015300">
    <property type="entry name" value="DNA-bd_pseudobarrel_sf"/>
</dbReference>
<dbReference type="PANTHER" id="PTHR31674">
    <property type="entry name" value="B3 DOMAIN-CONTAINING PROTEIN REM-LIKE 3-RELATED"/>
    <property type="match status" value="1"/>
</dbReference>
<keyword evidence="3" id="KW-0238">DNA-binding</keyword>
<dbReference type="InterPro" id="IPR003340">
    <property type="entry name" value="B3_DNA-bd"/>
</dbReference>
<dbReference type="PROSITE" id="PS50863">
    <property type="entry name" value="B3"/>
    <property type="match status" value="3"/>
</dbReference>
<feature type="region of interest" description="Disordered" evidence="6">
    <location>
        <begin position="1"/>
        <end position="20"/>
    </location>
</feature>
<dbReference type="OMA" id="MDKMRIP"/>